<keyword evidence="2" id="KW-0805">Transcription regulation</keyword>
<dbReference type="InterPro" id="IPR000847">
    <property type="entry name" value="LysR_HTH_N"/>
</dbReference>
<dbReference type="GO" id="GO:0003677">
    <property type="term" value="F:DNA binding"/>
    <property type="evidence" value="ECO:0007669"/>
    <property type="project" value="UniProtKB-KW"/>
</dbReference>
<evidence type="ECO:0000313" key="9">
    <source>
        <dbReference type="Proteomes" id="UP001145145"/>
    </source>
</evidence>
<reference evidence="6" key="1">
    <citation type="submission" date="2022-11" db="EMBL/GenBank/DDBJ databases">
        <title>Draft genome sequence of Sellimonas catena strain 12EGH17.</title>
        <authorList>
            <person name="Atsushi H."/>
            <person name="Moriya O."/>
            <person name="Mitsuo S."/>
        </authorList>
    </citation>
    <scope>NUCLEOTIDE SEQUENCE</scope>
    <source>
        <strain evidence="6">12EGH17</strain>
    </source>
</reference>
<dbReference type="GO" id="GO:0003700">
    <property type="term" value="F:DNA-binding transcription factor activity"/>
    <property type="evidence" value="ECO:0007669"/>
    <property type="project" value="InterPro"/>
</dbReference>
<sequence length="302" mass="34782">MDIQDFFIFQTVAREGSITKAAKLLYMTPQGLSKIIKNMENELDCTLIDRSPQGIRLTESGECLLRRSFSVTTEFGSLKKELLNIRQRNHGIVDLLSSYGILRLVTPDCIIAFQEQYPDIQFSYREYPDLQTERLFLEKNGNVAFSIADFDDNLYDIVEMESFPVCLLVNESHPLSRRKSVTIEDLKGEPVYIESGQFKIHHLIVDRCHKAGFEPNIVFETSGFSLCHKMVKANKGISVTVDFVFEDMKSQGLCLIPFSDDTYEWKICMLTRRGEPVSEAVTLFRNHVMNWMREIKLGHLSR</sequence>
<evidence type="ECO:0000256" key="1">
    <source>
        <dbReference type="ARBA" id="ARBA00009437"/>
    </source>
</evidence>
<evidence type="ECO:0000259" key="5">
    <source>
        <dbReference type="PROSITE" id="PS50931"/>
    </source>
</evidence>
<dbReference type="Pfam" id="PF00126">
    <property type="entry name" value="HTH_1"/>
    <property type="match status" value="1"/>
</dbReference>
<protein>
    <submittedName>
        <fullName evidence="7">LysR family transcriptional regulator</fullName>
    </submittedName>
</protein>
<dbReference type="InterPro" id="IPR036390">
    <property type="entry name" value="WH_DNA-bd_sf"/>
</dbReference>
<keyword evidence="9" id="KW-1185">Reference proteome</keyword>
<keyword evidence="3" id="KW-0238">DNA-binding</keyword>
<dbReference type="SUPFAM" id="SSF46785">
    <property type="entry name" value="Winged helix' DNA-binding domain"/>
    <property type="match status" value="1"/>
</dbReference>
<gene>
    <name evidence="6" type="ORF">Selli1_07740</name>
    <name evidence="7" type="ORF">Selli2_22960</name>
</gene>
<proteinExistence type="inferred from homology"/>
<dbReference type="PROSITE" id="PS50931">
    <property type="entry name" value="HTH_LYSR"/>
    <property type="match status" value="1"/>
</dbReference>
<comment type="similarity">
    <text evidence="1">Belongs to the LysR transcriptional regulatory family.</text>
</comment>
<reference evidence="7 9" key="5">
    <citation type="journal article" date="2023" name="Int. J. Syst. Evol. Microbiol.">
        <title>Sellimonas catena sp. nov., isolated from human faeces.</title>
        <authorList>
            <person name="Hisatomi A."/>
            <person name="Ohkuma M."/>
            <person name="Sakamoto M."/>
        </authorList>
    </citation>
    <scope>NUCLEOTIDE SEQUENCE</scope>
    <source>
        <strain evidence="6 9">12EGH17</strain>
        <strain evidence="7">18CBH55</strain>
    </source>
</reference>
<reference evidence="6" key="2">
    <citation type="submission" date="2022-11" db="EMBL/GenBank/DDBJ databases">
        <title>Draft genome sequence of Sellimonas catena strain 12EGH17.</title>
        <authorList>
            <person name="Hisatomi A."/>
            <person name="Ohkuma M."/>
            <person name="Sakamoto M."/>
        </authorList>
    </citation>
    <scope>NUCLEOTIDE SEQUENCE</scope>
    <source>
        <strain evidence="6">12EGH17</strain>
    </source>
</reference>
<reference evidence="7" key="3">
    <citation type="submission" date="2022-11" db="EMBL/GenBank/DDBJ databases">
        <title>Draft genome sequence of Sellimonas catena strain 18CBH55.</title>
        <authorList>
            <person name="Hisatomi A."/>
            <person name="Ohkuma M."/>
            <person name="Sakamoto M."/>
        </authorList>
    </citation>
    <scope>NUCLEOTIDE SEQUENCE</scope>
    <source>
        <strain evidence="7">18CBH55</strain>
    </source>
</reference>
<dbReference type="PANTHER" id="PTHR30419:SF8">
    <property type="entry name" value="NITROGEN ASSIMILATION TRANSCRIPTIONAL ACTIVATOR-RELATED"/>
    <property type="match status" value="1"/>
</dbReference>
<dbReference type="SUPFAM" id="SSF53850">
    <property type="entry name" value="Periplasmic binding protein-like II"/>
    <property type="match status" value="1"/>
</dbReference>
<dbReference type="Gene3D" id="3.40.190.290">
    <property type="match status" value="1"/>
</dbReference>
<dbReference type="InterPro" id="IPR050950">
    <property type="entry name" value="HTH-type_LysR_regulators"/>
</dbReference>
<organism evidence="7 8">
    <name type="scientific">Sellimonas catena</name>
    <dbReference type="NCBI Taxonomy" id="2994035"/>
    <lineage>
        <taxon>Bacteria</taxon>
        <taxon>Bacillati</taxon>
        <taxon>Bacillota</taxon>
        <taxon>Clostridia</taxon>
        <taxon>Lachnospirales</taxon>
        <taxon>Lachnospiraceae</taxon>
        <taxon>Sellimonas</taxon>
    </lineage>
</organism>
<dbReference type="Proteomes" id="UP001145145">
    <property type="component" value="Unassembled WGS sequence"/>
</dbReference>
<dbReference type="AlphaFoldDB" id="A0A9W6CGI5"/>
<evidence type="ECO:0000256" key="2">
    <source>
        <dbReference type="ARBA" id="ARBA00023015"/>
    </source>
</evidence>
<dbReference type="PANTHER" id="PTHR30419">
    <property type="entry name" value="HTH-TYPE TRANSCRIPTIONAL REGULATOR YBHD"/>
    <property type="match status" value="1"/>
</dbReference>
<dbReference type="EMBL" id="BSCH01000014">
    <property type="protein sequence ID" value="GLG90869.1"/>
    <property type="molecule type" value="Genomic_DNA"/>
</dbReference>
<accession>A0A9W6CGI5</accession>
<evidence type="ECO:0000256" key="4">
    <source>
        <dbReference type="ARBA" id="ARBA00023163"/>
    </source>
</evidence>
<dbReference type="EMBL" id="BSBO01000005">
    <property type="protein sequence ID" value="GLG03600.1"/>
    <property type="molecule type" value="Genomic_DNA"/>
</dbReference>
<dbReference type="InterPro" id="IPR005119">
    <property type="entry name" value="LysR_subst-bd"/>
</dbReference>
<dbReference type="Gene3D" id="1.10.10.10">
    <property type="entry name" value="Winged helix-like DNA-binding domain superfamily/Winged helix DNA-binding domain"/>
    <property type="match status" value="1"/>
</dbReference>
<dbReference type="InterPro" id="IPR036388">
    <property type="entry name" value="WH-like_DNA-bd_sf"/>
</dbReference>
<evidence type="ECO:0000313" key="6">
    <source>
        <dbReference type="EMBL" id="GLG03600.1"/>
    </source>
</evidence>
<evidence type="ECO:0000256" key="3">
    <source>
        <dbReference type="ARBA" id="ARBA00023125"/>
    </source>
</evidence>
<comment type="caution">
    <text evidence="7">The sequence shown here is derived from an EMBL/GenBank/DDBJ whole genome shotgun (WGS) entry which is preliminary data.</text>
</comment>
<keyword evidence="4" id="KW-0804">Transcription</keyword>
<feature type="domain" description="HTH lysR-type" evidence="5">
    <location>
        <begin position="1"/>
        <end position="58"/>
    </location>
</feature>
<reference evidence="7" key="4">
    <citation type="submission" date="2022-11" db="EMBL/GenBank/DDBJ databases">
        <title>Draft genome sequence of Sellimonas catena strain 18CBH55.</title>
        <authorList>
            <person name="Atsushi H."/>
            <person name="Moriya O."/>
            <person name="Mitsuo S."/>
        </authorList>
    </citation>
    <scope>NUCLEOTIDE SEQUENCE</scope>
    <source>
        <strain evidence="7">18CBH55</strain>
    </source>
</reference>
<dbReference type="GO" id="GO:0005829">
    <property type="term" value="C:cytosol"/>
    <property type="evidence" value="ECO:0007669"/>
    <property type="project" value="TreeGrafter"/>
</dbReference>
<dbReference type="Proteomes" id="UP001145094">
    <property type="component" value="Unassembled WGS sequence"/>
</dbReference>
<evidence type="ECO:0000313" key="8">
    <source>
        <dbReference type="Proteomes" id="UP001145094"/>
    </source>
</evidence>
<dbReference type="Pfam" id="PF03466">
    <property type="entry name" value="LysR_substrate"/>
    <property type="match status" value="1"/>
</dbReference>
<name>A0A9W6CGI5_9FIRM</name>
<dbReference type="RefSeq" id="WP_281845527.1">
    <property type="nucleotide sequence ID" value="NZ_BSBO01000005.1"/>
</dbReference>
<evidence type="ECO:0000313" key="7">
    <source>
        <dbReference type="EMBL" id="GLG90869.1"/>
    </source>
</evidence>